<dbReference type="InterPro" id="IPR000834">
    <property type="entry name" value="Peptidase_M14"/>
</dbReference>
<protein>
    <submittedName>
        <fullName evidence="4">Zinc carboxypeptidase</fullName>
    </submittedName>
</protein>
<dbReference type="Gene3D" id="3.40.630.10">
    <property type="entry name" value="Zn peptidases"/>
    <property type="match status" value="1"/>
</dbReference>
<dbReference type="InterPro" id="IPR050821">
    <property type="entry name" value="Cytosolic_carboxypeptidase"/>
</dbReference>
<accession>A0A1I1KLS1</accession>
<name>A0A1I1KLS1_9GAMM</name>
<dbReference type="PROSITE" id="PS52035">
    <property type="entry name" value="PEPTIDASE_M14"/>
    <property type="match status" value="1"/>
</dbReference>
<feature type="active site" description="Proton donor/acceptor" evidence="2">
    <location>
        <position position="346"/>
    </location>
</feature>
<evidence type="ECO:0000313" key="4">
    <source>
        <dbReference type="EMBL" id="SFC61934.1"/>
    </source>
</evidence>
<reference evidence="4 5" key="1">
    <citation type="submission" date="2016-10" db="EMBL/GenBank/DDBJ databases">
        <authorList>
            <person name="de Groot N.N."/>
        </authorList>
    </citation>
    <scope>NUCLEOTIDE SEQUENCE [LARGE SCALE GENOMIC DNA]</scope>
    <source>
        <strain evidence="4 5">DSM 6059</strain>
    </source>
</reference>
<proteinExistence type="inferred from homology"/>
<dbReference type="SMART" id="SM00631">
    <property type="entry name" value="Zn_pept"/>
    <property type="match status" value="1"/>
</dbReference>
<dbReference type="EMBL" id="FOLO01000013">
    <property type="protein sequence ID" value="SFC61934.1"/>
    <property type="molecule type" value="Genomic_DNA"/>
</dbReference>
<dbReference type="GO" id="GO:0006508">
    <property type="term" value="P:proteolysis"/>
    <property type="evidence" value="ECO:0007669"/>
    <property type="project" value="InterPro"/>
</dbReference>
<keyword evidence="4" id="KW-0121">Carboxypeptidase</keyword>
<dbReference type="OrthoDB" id="5490902at2"/>
<keyword evidence="4" id="KW-0645">Protease</keyword>
<organism evidence="4 5">
    <name type="scientific">Pseudoalteromonas denitrificans DSM 6059</name>
    <dbReference type="NCBI Taxonomy" id="1123010"/>
    <lineage>
        <taxon>Bacteria</taxon>
        <taxon>Pseudomonadati</taxon>
        <taxon>Pseudomonadota</taxon>
        <taxon>Gammaproteobacteria</taxon>
        <taxon>Alteromonadales</taxon>
        <taxon>Pseudoalteromonadaceae</taxon>
        <taxon>Pseudoalteromonas</taxon>
    </lineage>
</organism>
<evidence type="ECO:0000259" key="3">
    <source>
        <dbReference type="PROSITE" id="PS52035"/>
    </source>
</evidence>
<dbReference type="SUPFAM" id="SSF53187">
    <property type="entry name" value="Zn-dependent exopeptidases"/>
    <property type="match status" value="1"/>
</dbReference>
<dbReference type="STRING" id="1123010.SAMN02745724_02124"/>
<evidence type="ECO:0000313" key="5">
    <source>
        <dbReference type="Proteomes" id="UP000198862"/>
    </source>
</evidence>
<dbReference type="Pfam" id="PF18027">
    <property type="entry name" value="Pepdidase_M14_N"/>
    <property type="match status" value="1"/>
</dbReference>
<dbReference type="InterPro" id="IPR040626">
    <property type="entry name" value="Pepdidase_M14_N"/>
</dbReference>
<dbReference type="AlphaFoldDB" id="A0A1I1KLS1"/>
<sequence length="382" mass="43954">MKITHKFDSGSIEVVEISDKRNIKLKLIQDNQANISQWFHFKLETTQNELHTIKILNAGKSSFSDAWEGYQAVASYDHKTWFRVDTQFKDNQLIIKHIPKKSTISYAYFVPYNNQRQQDLLRKATASPICRHSVLGLTHDDNNLDLLIFGKEAKHKNKVWLIARQHPGETMAHWFVEGLILRLISGDELANQLLEDNVFYIVPNMNPDGTIRGNHRTNAKGFNLNRHWHKPSEIDTPEVFYVQQAMKSKGVDLFLDIHGDEKIPYSFIMPANTSCKLSKQAIIFKHNFVKANNSFQTEVDYNTFDNKSSCCGSSCNRLNDTYGAQNLTKASDYVANKFNCLSMILEMPFINTDSPIDNRCITKPFIQLGFDIAEPIYQHFSH</sequence>
<comment type="cofactor">
    <cofactor evidence="1">
        <name>Zn(2+)</name>
        <dbReference type="ChEBI" id="CHEBI:29105"/>
    </cofactor>
</comment>
<dbReference type="RefSeq" id="WP_091983472.1">
    <property type="nucleotide sequence ID" value="NZ_FOLO01000013.1"/>
</dbReference>
<evidence type="ECO:0000256" key="2">
    <source>
        <dbReference type="PROSITE-ProRule" id="PRU01379"/>
    </source>
</evidence>
<dbReference type="Pfam" id="PF00246">
    <property type="entry name" value="Peptidase_M14"/>
    <property type="match status" value="1"/>
</dbReference>
<evidence type="ECO:0000256" key="1">
    <source>
        <dbReference type="ARBA" id="ARBA00001947"/>
    </source>
</evidence>
<dbReference type="PANTHER" id="PTHR12756:SF11">
    <property type="entry name" value="CYTOSOLIC CARBOXYPEPTIDASE 1"/>
    <property type="match status" value="1"/>
</dbReference>
<dbReference type="Proteomes" id="UP000198862">
    <property type="component" value="Unassembled WGS sequence"/>
</dbReference>
<comment type="similarity">
    <text evidence="2">Belongs to the peptidase M14 family.</text>
</comment>
<dbReference type="PANTHER" id="PTHR12756">
    <property type="entry name" value="CYTOSOLIC CARBOXYPEPTIDASE"/>
    <property type="match status" value="1"/>
</dbReference>
<feature type="domain" description="Peptidase M14" evidence="3">
    <location>
        <begin position="110"/>
        <end position="382"/>
    </location>
</feature>
<dbReference type="GO" id="GO:0004181">
    <property type="term" value="F:metallocarboxypeptidase activity"/>
    <property type="evidence" value="ECO:0007669"/>
    <property type="project" value="InterPro"/>
</dbReference>
<dbReference type="CDD" id="cd06234">
    <property type="entry name" value="M14_PaCCP-like"/>
    <property type="match status" value="1"/>
</dbReference>
<gene>
    <name evidence="4" type="ORF">SAMN02745724_02124</name>
</gene>
<keyword evidence="5" id="KW-1185">Reference proteome</keyword>
<dbReference type="Gene3D" id="2.60.40.3120">
    <property type="match status" value="1"/>
</dbReference>
<dbReference type="GO" id="GO:0008270">
    <property type="term" value="F:zinc ion binding"/>
    <property type="evidence" value="ECO:0007669"/>
    <property type="project" value="InterPro"/>
</dbReference>
<keyword evidence="4" id="KW-0378">Hydrolase</keyword>